<dbReference type="EMBL" id="KE663767">
    <property type="protein sequence ID" value="ERE90862.1"/>
    <property type="molecule type" value="Genomic_DNA"/>
</dbReference>
<keyword evidence="1" id="KW-0040">ANK repeat</keyword>
<feature type="repeat" description="ANK" evidence="1">
    <location>
        <begin position="80"/>
        <end position="112"/>
    </location>
</feature>
<dbReference type="Pfam" id="PF00023">
    <property type="entry name" value="Ank"/>
    <property type="match status" value="1"/>
</dbReference>
<proteinExistence type="predicted"/>
<dbReference type="Proteomes" id="UP000030759">
    <property type="component" value="Unassembled WGS sequence"/>
</dbReference>
<gene>
    <name evidence="2" type="ORF">H671_1g1361</name>
</gene>
<dbReference type="AlphaFoldDB" id="A0A061IRA5"/>
<evidence type="ECO:0000256" key="1">
    <source>
        <dbReference type="PROSITE-ProRule" id="PRU00023"/>
    </source>
</evidence>
<reference evidence="3" key="1">
    <citation type="journal article" date="2013" name="Nat. Biotechnol.">
        <title>Chinese hamster genome sequenced from sorted chromosomes.</title>
        <authorList>
            <person name="Brinkrolf K."/>
            <person name="Rupp O."/>
            <person name="Laux H."/>
            <person name="Kollin F."/>
            <person name="Ernst W."/>
            <person name="Linke B."/>
            <person name="Kofler R."/>
            <person name="Romand S."/>
            <person name="Hesse F."/>
            <person name="Budach W.E."/>
            <person name="Galosy S."/>
            <person name="Muller D."/>
            <person name="Noll T."/>
            <person name="Wienberg J."/>
            <person name="Jostock T."/>
            <person name="Leonard M."/>
            <person name="Grillari J."/>
            <person name="Tauch A."/>
            <person name="Goesmann A."/>
            <person name="Helk B."/>
            <person name="Mott J.E."/>
            <person name="Puhler A."/>
            <person name="Borth N."/>
        </authorList>
    </citation>
    <scope>NUCLEOTIDE SEQUENCE [LARGE SCALE GENOMIC DNA]</scope>
    <source>
        <strain evidence="3">17A/GY</strain>
    </source>
</reference>
<dbReference type="InterPro" id="IPR002110">
    <property type="entry name" value="Ankyrin_rpt"/>
</dbReference>
<dbReference type="Gene3D" id="1.25.40.20">
    <property type="entry name" value="Ankyrin repeat-containing domain"/>
    <property type="match status" value="1"/>
</dbReference>
<evidence type="ECO:0000313" key="2">
    <source>
        <dbReference type="EMBL" id="ERE90862.1"/>
    </source>
</evidence>
<dbReference type="SMART" id="SM00248">
    <property type="entry name" value="ANK"/>
    <property type="match status" value="1"/>
</dbReference>
<dbReference type="PROSITE" id="PS50297">
    <property type="entry name" value="ANK_REP_REGION"/>
    <property type="match status" value="1"/>
</dbReference>
<protein>
    <submittedName>
        <fullName evidence="2">Ankyrin repeat family A protein 2</fullName>
    </submittedName>
</protein>
<accession>A0A061IRA5</accession>
<dbReference type="SUPFAM" id="SSF48403">
    <property type="entry name" value="Ankyrin repeat"/>
    <property type="match status" value="1"/>
</dbReference>
<organism evidence="2 3">
    <name type="scientific">Cricetulus griseus</name>
    <name type="common">Chinese hamster</name>
    <name type="synonym">Cricetulus barabensis griseus</name>
    <dbReference type="NCBI Taxonomy" id="10029"/>
    <lineage>
        <taxon>Eukaryota</taxon>
        <taxon>Metazoa</taxon>
        <taxon>Chordata</taxon>
        <taxon>Craniata</taxon>
        <taxon>Vertebrata</taxon>
        <taxon>Euteleostomi</taxon>
        <taxon>Mammalia</taxon>
        <taxon>Eutheria</taxon>
        <taxon>Euarchontoglires</taxon>
        <taxon>Glires</taxon>
        <taxon>Rodentia</taxon>
        <taxon>Myomorpha</taxon>
        <taxon>Muroidea</taxon>
        <taxon>Cricetidae</taxon>
        <taxon>Cricetinae</taxon>
        <taxon>Cricetulus</taxon>
    </lineage>
</organism>
<dbReference type="InterPro" id="IPR036770">
    <property type="entry name" value="Ankyrin_rpt-contain_sf"/>
</dbReference>
<dbReference type="PROSITE" id="PS50088">
    <property type="entry name" value="ANK_REPEAT"/>
    <property type="match status" value="1"/>
</dbReference>
<evidence type="ECO:0000313" key="3">
    <source>
        <dbReference type="Proteomes" id="UP000030759"/>
    </source>
</evidence>
<sequence length="132" mass="14465">MEANPGQKQAMLEDLYLPAASSGWPGASAVGWVSTHWKVPCPGIYLLLEIHLTSPLAHDQSIPPHGLLDCGVVANEYDWNGWTPLLYVIRGNHMKYVKMLLENGANPTAETDSGFNSTDLAVAFDYRSVHIC</sequence>
<name>A0A061IRA5_CRIGR</name>